<accession>A0A3M7SL69</accession>
<gene>
    <name evidence="1" type="ORF">BpHYR1_045074</name>
</gene>
<organism evidence="1 2">
    <name type="scientific">Brachionus plicatilis</name>
    <name type="common">Marine rotifer</name>
    <name type="synonym">Brachionus muelleri</name>
    <dbReference type="NCBI Taxonomy" id="10195"/>
    <lineage>
        <taxon>Eukaryota</taxon>
        <taxon>Metazoa</taxon>
        <taxon>Spiralia</taxon>
        <taxon>Gnathifera</taxon>
        <taxon>Rotifera</taxon>
        <taxon>Eurotatoria</taxon>
        <taxon>Monogononta</taxon>
        <taxon>Pseudotrocha</taxon>
        <taxon>Ploima</taxon>
        <taxon>Brachionidae</taxon>
        <taxon>Brachionus</taxon>
    </lineage>
</organism>
<dbReference type="AlphaFoldDB" id="A0A3M7SL69"/>
<dbReference type="EMBL" id="REGN01001180">
    <property type="protein sequence ID" value="RNA36479.1"/>
    <property type="molecule type" value="Genomic_DNA"/>
</dbReference>
<sequence length="82" mass="9542">MIFYQFKISHFLTKREIRDKLQIQSQKSITLIEHKNSTFNFSHSLSRGTTVTFSAIISNSSLELFFVPEIVLLFFGFSFTSI</sequence>
<proteinExistence type="predicted"/>
<evidence type="ECO:0000313" key="2">
    <source>
        <dbReference type="Proteomes" id="UP000276133"/>
    </source>
</evidence>
<comment type="caution">
    <text evidence="1">The sequence shown here is derived from an EMBL/GenBank/DDBJ whole genome shotgun (WGS) entry which is preliminary data.</text>
</comment>
<reference evidence="1 2" key="1">
    <citation type="journal article" date="2018" name="Sci. Rep.">
        <title>Genomic signatures of local adaptation to the degree of environmental predictability in rotifers.</title>
        <authorList>
            <person name="Franch-Gras L."/>
            <person name="Hahn C."/>
            <person name="Garcia-Roger E.M."/>
            <person name="Carmona M.J."/>
            <person name="Serra M."/>
            <person name="Gomez A."/>
        </authorList>
    </citation>
    <scope>NUCLEOTIDE SEQUENCE [LARGE SCALE GENOMIC DNA]</scope>
    <source>
        <strain evidence="1">HYR1</strain>
    </source>
</reference>
<evidence type="ECO:0000313" key="1">
    <source>
        <dbReference type="EMBL" id="RNA36479.1"/>
    </source>
</evidence>
<keyword evidence="2" id="KW-1185">Reference proteome</keyword>
<dbReference type="Proteomes" id="UP000276133">
    <property type="component" value="Unassembled WGS sequence"/>
</dbReference>
<name>A0A3M7SL69_BRAPC</name>
<protein>
    <submittedName>
        <fullName evidence="1">Uncharacterized protein</fullName>
    </submittedName>
</protein>